<proteinExistence type="predicted"/>
<dbReference type="Pfam" id="PF09933">
    <property type="entry name" value="DUF2165"/>
    <property type="match status" value="1"/>
</dbReference>
<protein>
    <submittedName>
        <fullName evidence="3">DUF2165 domain-containing protein</fullName>
    </submittedName>
</protein>
<evidence type="ECO:0000313" key="4">
    <source>
        <dbReference type="Proteomes" id="UP001385892"/>
    </source>
</evidence>
<dbReference type="InterPro" id="IPR018681">
    <property type="entry name" value="DUF2165_transmembrane"/>
</dbReference>
<name>A0ABU8WNW8_9BURK</name>
<keyword evidence="2" id="KW-0812">Transmembrane</keyword>
<evidence type="ECO:0000256" key="2">
    <source>
        <dbReference type="SAM" id="Phobius"/>
    </source>
</evidence>
<feature type="transmembrane region" description="Helical" evidence="2">
    <location>
        <begin position="64"/>
        <end position="85"/>
    </location>
</feature>
<sequence length="195" mass="21569">MTIRLLKTSMVFAVGLWALLIAADNILDYDSNWHFVQHVLSMDTVFPDNALKYRAITNPTVQALGYWMIIATEWVMSALCLTGAWKLFRARRDRGEFIAAKSLAACGLTLVFLMYFVGFVVVGGEWFCMWQSEIWNGQAKAVMFLTCAMLVLIVLLLREEPPGPDCAPPAPCGGLSRDGKATSTPEDATQPCAKP</sequence>
<feature type="transmembrane region" description="Helical" evidence="2">
    <location>
        <begin position="97"/>
        <end position="121"/>
    </location>
</feature>
<accession>A0ABU8WNW8</accession>
<comment type="caution">
    <text evidence="3">The sequence shown here is derived from an EMBL/GenBank/DDBJ whole genome shotgun (WGS) entry which is preliminary data.</text>
</comment>
<dbReference type="EMBL" id="JBBKZT010000007">
    <property type="protein sequence ID" value="MEJ8848468.1"/>
    <property type="molecule type" value="Genomic_DNA"/>
</dbReference>
<organism evidence="3 4">
    <name type="scientific">Variovorax rhizosphaerae</name>
    <dbReference type="NCBI Taxonomy" id="1836200"/>
    <lineage>
        <taxon>Bacteria</taxon>
        <taxon>Pseudomonadati</taxon>
        <taxon>Pseudomonadota</taxon>
        <taxon>Betaproteobacteria</taxon>
        <taxon>Burkholderiales</taxon>
        <taxon>Comamonadaceae</taxon>
        <taxon>Variovorax</taxon>
    </lineage>
</organism>
<dbReference type="RefSeq" id="WP_340343595.1">
    <property type="nucleotide sequence ID" value="NZ_JBBKZT010000007.1"/>
</dbReference>
<feature type="transmembrane region" description="Helical" evidence="2">
    <location>
        <begin position="141"/>
        <end position="157"/>
    </location>
</feature>
<evidence type="ECO:0000313" key="3">
    <source>
        <dbReference type="EMBL" id="MEJ8848468.1"/>
    </source>
</evidence>
<gene>
    <name evidence="3" type="ORF">WKW82_17550</name>
</gene>
<evidence type="ECO:0000256" key="1">
    <source>
        <dbReference type="SAM" id="MobiDB-lite"/>
    </source>
</evidence>
<feature type="region of interest" description="Disordered" evidence="1">
    <location>
        <begin position="168"/>
        <end position="195"/>
    </location>
</feature>
<reference evidence="3 4" key="1">
    <citation type="submission" date="2024-03" db="EMBL/GenBank/DDBJ databases">
        <title>Novel species of the genus Variovorax.</title>
        <authorList>
            <person name="Liu Q."/>
            <person name="Xin Y.-H."/>
        </authorList>
    </citation>
    <scope>NUCLEOTIDE SEQUENCE [LARGE SCALE GENOMIC DNA]</scope>
    <source>
        <strain evidence="3 4">KACC 18900</strain>
    </source>
</reference>
<keyword evidence="2" id="KW-1133">Transmembrane helix</keyword>
<keyword evidence="2" id="KW-0472">Membrane</keyword>
<dbReference type="Proteomes" id="UP001385892">
    <property type="component" value="Unassembled WGS sequence"/>
</dbReference>
<keyword evidence="4" id="KW-1185">Reference proteome</keyword>